<evidence type="ECO:0000256" key="1">
    <source>
        <dbReference type="ARBA" id="ARBA00022475"/>
    </source>
</evidence>
<keyword evidence="2" id="KW-0444">Lipid biosynthesis</keyword>
<evidence type="ECO:0000256" key="3">
    <source>
        <dbReference type="ARBA" id="ARBA00022679"/>
    </source>
</evidence>
<evidence type="ECO:0000256" key="4">
    <source>
        <dbReference type="ARBA" id="ARBA00022692"/>
    </source>
</evidence>
<keyword evidence="6" id="KW-0443">Lipid metabolism</keyword>
<evidence type="ECO:0000313" key="12">
    <source>
        <dbReference type="EMBL" id="VAX36273.1"/>
    </source>
</evidence>
<protein>
    <submittedName>
        <fullName evidence="12">Acyl-phosphate:glycerol-3-phosphate O-acyltransferase PlsY</fullName>
    </submittedName>
</protein>
<sequence length="313" mass="32674">EGSCRPFKTLACARGSISSGDPTFSRVHLDADAEALRSVGLPFCLVQSIRSIAKPQHRRPTECIVISVYPLPMLLMALAIPLAFLSGSIPFGLLIARAKGVNIRDHGSGNIGATNVWRTLGRGPGLTCFALDVAKGLIPTLSVGLAGGLIGQTAIPAPQAWLWLALVAAAILGHMFSPWIGFKGGKGVATGFGALLGIYPLLTWPAVGALATWLLVAKVSKYVSLASCLAALSLPAWLALTVELLSDQPGRHAEVLPFYTVVVLLAVVVVAKHRANLGRLLRGTENRIGQRIDPHATPTPNATPAASETPSGG</sequence>
<dbReference type="AlphaFoldDB" id="A0A3B1DHM2"/>
<feature type="region of interest" description="Disordered" evidence="10">
    <location>
        <begin position="289"/>
        <end position="313"/>
    </location>
</feature>
<evidence type="ECO:0000256" key="10">
    <source>
        <dbReference type="SAM" id="MobiDB-lite"/>
    </source>
</evidence>
<proteinExistence type="inferred from homology"/>
<dbReference type="Pfam" id="PF02660">
    <property type="entry name" value="G3P_acyltransf"/>
    <property type="match status" value="1"/>
</dbReference>
<feature type="transmembrane region" description="Helical" evidence="11">
    <location>
        <begin position="74"/>
        <end position="96"/>
    </location>
</feature>
<feature type="transmembrane region" description="Helical" evidence="11">
    <location>
        <begin position="252"/>
        <end position="271"/>
    </location>
</feature>
<gene>
    <name evidence="12" type="ORF">MNBD_PLANCTO03-294</name>
</gene>
<feature type="transmembrane region" description="Helical" evidence="11">
    <location>
        <begin position="160"/>
        <end position="180"/>
    </location>
</feature>
<dbReference type="PANTHER" id="PTHR30309">
    <property type="entry name" value="INNER MEMBRANE PROTEIN YGIH"/>
    <property type="match status" value="1"/>
</dbReference>
<dbReference type="GO" id="GO:0043772">
    <property type="term" value="F:acyl-phosphate glycerol-3-phosphate acyltransferase activity"/>
    <property type="evidence" value="ECO:0007669"/>
    <property type="project" value="InterPro"/>
</dbReference>
<dbReference type="PANTHER" id="PTHR30309:SF0">
    <property type="entry name" value="GLYCEROL-3-PHOSPHATE ACYLTRANSFERASE-RELATED"/>
    <property type="match status" value="1"/>
</dbReference>
<feature type="transmembrane region" description="Helical" evidence="11">
    <location>
        <begin position="192"/>
        <end position="215"/>
    </location>
</feature>
<evidence type="ECO:0000256" key="5">
    <source>
        <dbReference type="ARBA" id="ARBA00022989"/>
    </source>
</evidence>
<reference evidence="12" key="1">
    <citation type="submission" date="2018-06" db="EMBL/GenBank/DDBJ databases">
        <authorList>
            <person name="Zhirakovskaya E."/>
        </authorList>
    </citation>
    <scope>NUCLEOTIDE SEQUENCE</scope>
</reference>
<evidence type="ECO:0000256" key="2">
    <source>
        <dbReference type="ARBA" id="ARBA00022516"/>
    </source>
</evidence>
<keyword evidence="5 11" id="KW-1133">Transmembrane helix</keyword>
<dbReference type="NCBIfam" id="TIGR00023">
    <property type="entry name" value="glycerol-3-phosphate 1-O-acyltransferase PlsY"/>
    <property type="match status" value="1"/>
</dbReference>
<evidence type="ECO:0000256" key="6">
    <source>
        <dbReference type="ARBA" id="ARBA00023098"/>
    </source>
</evidence>
<dbReference type="HAMAP" id="MF_01043">
    <property type="entry name" value="PlsY"/>
    <property type="match status" value="1"/>
</dbReference>
<keyword evidence="7 11" id="KW-0472">Membrane</keyword>
<dbReference type="EMBL" id="UOGK01000049">
    <property type="protein sequence ID" value="VAX36273.1"/>
    <property type="molecule type" value="Genomic_DNA"/>
</dbReference>
<accession>A0A3B1DHM2</accession>
<feature type="non-terminal residue" evidence="12">
    <location>
        <position position="1"/>
    </location>
</feature>
<name>A0A3B1DHM2_9ZZZZ</name>
<keyword evidence="12" id="KW-0012">Acyltransferase</keyword>
<keyword evidence="8" id="KW-0594">Phospholipid biosynthesis</keyword>
<dbReference type="GO" id="GO:0005886">
    <property type="term" value="C:plasma membrane"/>
    <property type="evidence" value="ECO:0007669"/>
    <property type="project" value="InterPro"/>
</dbReference>
<dbReference type="InterPro" id="IPR003811">
    <property type="entry name" value="G3P_acylTferase_PlsY"/>
</dbReference>
<feature type="transmembrane region" description="Helical" evidence="11">
    <location>
        <begin position="222"/>
        <end position="240"/>
    </location>
</feature>
<evidence type="ECO:0000256" key="11">
    <source>
        <dbReference type="SAM" id="Phobius"/>
    </source>
</evidence>
<feature type="compositionally biased region" description="Low complexity" evidence="10">
    <location>
        <begin position="296"/>
        <end position="313"/>
    </location>
</feature>
<evidence type="ECO:0000256" key="9">
    <source>
        <dbReference type="ARBA" id="ARBA00023264"/>
    </source>
</evidence>
<keyword evidence="9" id="KW-1208">Phospholipid metabolism</keyword>
<dbReference type="GO" id="GO:0008654">
    <property type="term" value="P:phospholipid biosynthetic process"/>
    <property type="evidence" value="ECO:0007669"/>
    <property type="project" value="UniProtKB-KW"/>
</dbReference>
<evidence type="ECO:0000256" key="8">
    <source>
        <dbReference type="ARBA" id="ARBA00023209"/>
    </source>
</evidence>
<keyword evidence="1" id="KW-1003">Cell membrane</keyword>
<organism evidence="12">
    <name type="scientific">hydrothermal vent metagenome</name>
    <dbReference type="NCBI Taxonomy" id="652676"/>
    <lineage>
        <taxon>unclassified sequences</taxon>
        <taxon>metagenomes</taxon>
        <taxon>ecological metagenomes</taxon>
    </lineage>
</organism>
<dbReference type="SMART" id="SM01207">
    <property type="entry name" value="G3P_acyltransf"/>
    <property type="match status" value="1"/>
</dbReference>
<keyword evidence="4 11" id="KW-0812">Transmembrane</keyword>
<keyword evidence="3 12" id="KW-0808">Transferase</keyword>
<evidence type="ECO:0000256" key="7">
    <source>
        <dbReference type="ARBA" id="ARBA00023136"/>
    </source>
</evidence>